<keyword evidence="2" id="KW-1185">Reference proteome</keyword>
<evidence type="ECO:0000313" key="2">
    <source>
        <dbReference type="Proteomes" id="UP000193411"/>
    </source>
</evidence>
<dbReference type="AlphaFoldDB" id="A0A1Y2HGV0"/>
<reference evidence="1 2" key="1">
    <citation type="submission" date="2016-07" db="EMBL/GenBank/DDBJ databases">
        <title>Pervasive Adenine N6-methylation of Active Genes in Fungi.</title>
        <authorList>
            <consortium name="DOE Joint Genome Institute"/>
            <person name="Mondo S.J."/>
            <person name="Dannebaum R.O."/>
            <person name="Kuo R.C."/>
            <person name="Labutti K."/>
            <person name="Haridas S."/>
            <person name="Kuo A."/>
            <person name="Salamov A."/>
            <person name="Ahrendt S.R."/>
            <person name="Lipzen A."/>
            <person name="Sullivan W."/>
            <person name="Andreopoulos W.B."/>
            <person name="Clum A."/>
            <person name="Lindquist E."/>
            <person name="Daum C."/>
            <person name="Ramamoorthy G.K."/>
            <person name="Gryganskyi A."/>
            <person name="Culley D."/>
            <person name="Magnuson J.K."/>
            <person name="James T.Y."/>
            <person name="O'Malley M.A."/>
            <person name="Stajich J.E."/>
            <person name="Spatafora J.W."/>
            <person name="Visel A."/>
            <person name="Grigoriev I.V."/>
        </authorList>
    </citation>
    <scope>NUCLEOTIDE SEQUENCE [LARGE SCALE GENOMIC DNA]</scope>
    <source>
        <strain evidence="1 2">PL171</strain>
    </source>
</reference>
<sequence length="67" mass="7781">MSHQHHVVLFLLAPRFFQCVLPFALPAFLRLSLTRSCLTWPNLNQQCKPSVLSFPCFHMLSCFCFPL</sequence>
<gene>
    <name evidence="1" type="ORF">BCR44DRAFT_1438771</name>
</gene>
<organism evidence="1 2">
    <name type="scientific">Catenaria anguillulae PL171</name>
    <dbReference type="NCBI Taxonomy" id="765915"/>
    <lineage>
        <taxon>Eukaryota</taxon>
        <taxon>Fungi</taxon>
        <taxon>Fungi incertae sedis</taxon>
        <taxon>Blastocladiomycota</taxon>
        <taxon>Blastocladiomycetes</taxon>
        <taxon>Blastocladiales</taxon>
        <taxon>Catenariaceae</taxon>
        <taxon>Catenaria</taxon>
    </lineage>
</organism>
<accession>A0A1Y2HGV0</accession>
<evidence type="ECO:0000313" key="1">
    <source>
        <dbReference type="EMBL" id="ORZ33101.1"/>
    </source>
</evidence>
<protein>
    <submittedName>
        <fullName evidence="1">Uncharacterized protein</fullName>
    </submittedName>
</protein>
<dbReference type="Proteomes" id="UP000193411">
    <property type="component" value="Unassembled WGS sequence"/>
</dbReference>
<dbReference type="EMBL" id="MCFL01000038">
    <property type="protein sequence ID" value="ORZ33101.1"/>
    <property type="molecule type" value="Genomic_DNA"/>
</dbReference>
<proteinExistence type="predicted"/>
<name>A0A1Y2HGV0_9FUNG</name>
<comment type="caution">
    <text evidence="1">The sequence shown here is derived from an EMBL/GenBank/DDBJ whole genome shotgun (WGS) entry which is preliminary data.</text>
</comment>